<dbReference type="SUPFAM" id="SSF53098">
    <property type="entry name" value="Ribonuclease H-like"/>
    <property type="match status" value="1"/>
</dbReference>
<evidence type="ECO:0000256" key="4">
    <source>
        <dbReference type="ARBA" id="ARBA00022833"/>
    </source>
</evidence>
<dbReference type="PANTHER" id="PTHR46481:SF10">
    <property type="entry name" value="ZINC FINGER BED DOMAIN-CONTAINING PROTEIN 39"/>
    <property type="match status" value="1"/>
</dbReference>
<dbReference type="Pfam" id="PF05699">
    <property type="entry name" value="Dimer_Tnp_hAT"/>
    <property type="match status" value="1"/>
</dbReference>
<evidence type="ECO:0000256" key="5">
    <source>
        <dbReference type="ARBA" id="ARBA00023242"/>
    </source>
</evidence>
<dbReference type="InParanoid" id="A0A6J2XAE3"/>
<dbReference type="SUPFAM" id="SSF140996">
    <property type="entry name" value="Hermes dimerisation domain"/>
    <property type="match status" value="1"/>
</dbReference>
<dbReference type="KEGG" id="soy:115876341"/>
<comment type="subcellular location">
    <subcellularLocation>
        <location evidence="1">Nucleus</location>
    </subcellularLocation>
</comment>
<evidence type="ECO:0000256" key="3">
    <source>
        <dbReference type="ARBA" id="ARBA00022771"/>
    </source>
</evidence>
<dbReference type="GO" id="GO:0046983">
    <property type="term" value="F:protein dimerization activity"/>
    <property type="evidence" value="ECO:0007669"/>
    <property type="project" value="InterPro"/>
</dbReference>
<keyword evidence="5" id="KW-0539">Nucleus</keyword>
<evidence type="ECO:0000313" key="7">
    <source>
        <dbReference type="Proteomes" id="UP000504635"/>
    </source>
</evidence>
<accession>A0A6J2XAE3</accession>
<evidence type="ECO:0000259" key="6">
    <source>
        <dbReference type="Pfam" id="PF05699"/>
    </source>
</evidence>
<proteinExistence type="predicted"/>
<dbReference type="GeneID" id="115876341"/>
<dbReference type="InterPro" id="IPR052035">
    <property type="entry name" value="ZnF_BED_domain_contain"/>
</dbReference>
<evidence type="ECO:0000256" key="2">
    <source>
        <dbReference type="ARBA" id="ARBA00022723"/>
    </source>
</evidence>
<keyword evidence="2" id="KW-0479">Metal-binding</keyword>
<keyword evidence="7" id="KW-1185">Reference proteome</keyword>
<evidence type="ECO:0000256" key="1">
    <source>
        <dbReference type="ARBA" id="ARBA00004123"/>
    </source>
</evidence>
<keyword evidence="3" id="KW-0863">Zinc-finger</keyword>
<keyword evidence="4" id="KW-0862">Zinc</keyword>
<dbReference type="Proteomes" id="UP000504635">
    <property type="component" value="Unplaced"/>
</dbReference>
<reference evidence="8" key="1">
    <citation type="submission" date="2025-08" db="UniProtKB">
        <authorList>
            <consortium name="RefSeq"/>
        </authorList>
    </citation>
    <scope>IDENTIFICATION</scope>
    <source>
        <tissue evidence="8">Gonads</tissue>
    </source>
</reference>
<dbReference type="PANTHER" id="PTHR46481">
    <property type="entry name" value="ZINC FINGER BED DOMAIN-CONTAINING PROTEIN 4"/>
    <property type="match status" value="1"/>
</dbReference>
<organism evidence="7 8">
    <name type="scientific">Sitophilus oryzae</name>
    <name type="common">Rice weevil</name>
    <name type="synonym">Curculio oryzae</name>
    <dbReference type="NCBI Taxonomy" id="7048"/>
    <lineage>
        <taxon>Eukaryota</taxon>
        <taxon>Metazoa</taxon>
        <taxon>Ecdysozoa</taxon>
        <taxon>Arthropoda</taxon>
        <taxon>Hexapoda</taxon>
        <taxon>Insecta</taxon>
        <taxon>Pterygota</taxon>
        <taxon>Neoptera</taxon>
        <taxon>Endopterygota</taxon>
        <taxon>Coleoptera</taxon>
        <taxon>Polyphaga</taxon>
        <taxon>Cucujiformia</taxon>
        <taxon>Curculionidae</taxon>
        <taxon>Dryophthorinae</taxon>
        <taxon>Sitophilus</taxon>
    </lineage>
</organism>
<protein>
    <submittedName>
        <fullName evidence="8">Zinc finger BED domain-containing protein DAYSLEEPER-like</fullName>
    </submittedName>
</protein>
<name>A0A6J2XAE3_SITOR</name>
<dbReference type="GO" id="GO:0005634">
    <property type="term" value="C:nucleus"/>
    <property type="evidence" value="ECO:0007669"/>
    <property type="project" value="UniProtKB-SubCell"/>
</dbReference>
<dbReference type="AlphaFoldDB" id="A0A6J2XAE3"/>
<dbReference type="GO" id="GO:0008270">
    <property type="term" value="F:zinc ion binding"/>
    <property type="evidence" value="ECO:0007669"/>
    <property type="project" value="UniProtKB-KW"/>
</dbReference>
<dbReference type="Gene3D" id="1.10.10.1070">
    <property type="entry name" value="Zinc finger, BED domain-containing"/>
    <property type="match status" value="1"/>
</dbReference>
<feature type="domain" description="HAT C-terminal dimerisation" evidence="6">
    <location>
        <begin position="477"/>
        <end position="510"/>
    </location>
</feature>
<evidence type="ECO:0000313" key="8">
    <source>
        <dbReference type="RefSeq" id="XP_030747935.1"/>
    </source>
</evidence>
<dbReference type="RefSeq" id="XP_030747935.1">
    <property type="nucleotide sequence ID" value="XM_030892075.1"/>
</dbReference>
<dbReference type="InterPro" id="IPR012337">
    <property type="entry name" value="RNaseH-like_sf"/>
</dbReference>
<sequence>MDQKRRKTSDLWNMFDPLNHQLAKYNNAASTSDKQSQISSACSVITTELSSIKATSRGTKRQTAMSHFIPKKMSSTDKSKVDLAIMKLFTWDFQPFTMVEDKGFKNLMSICVLTKFEEICQDVKNTLSEQALSVCITTDAWTSSVNDSYCALTAHYINEHFEMKTVLLDCSVFKDSHTAENLAEYITKMVSEWNLKDKITIVISDNASNITSTVTNILKWKHYGCYAHKLNLVVQDALRHVKDVLMKVKAIVTYFKRSNAATRKLVTYQEQIGIKQPKKLLQDVVTRWNSTYFMLQRITLLEEAVKHSLALSNTDLPLLTEHEWNTCRELCMVLEPCAEVTTEMSSENYITASKIIPITRGLKFLLTKLSNDVKINSIKLVVQALLDGIATRYKHHLFEDEKTTDWIKKSTIQLIAGIISKESVMNDVTINEADTSGSLPNLESNPEKKKISIWDNYDNIINTVKLKGTSTSLAIQEVQRYMDDDLIPRKNNPLQWWKDHKHFYPNLAHLVPMLWHPIYQILKEYAEIAEAREMGRDE</sequence>
<dbReference type="InterPro" id="IPR008906">
    <property type="entry name" value="HATC_C_dom"/>
</dbReference>
<dbReference type="OrthoDB" id="10060245at2759"/>
<gene>
    <name evidence="8" type="primary">LOC115876341</name>
</gene>